<evidence type="ECO:0000259" key="1">
    <source>
        <dbReference type="Pfam" id="PF11926"/>
    </source>
</evidence>
<dbReference type="AlphaFoldDB" id="B9RA71"/>
<dbReference type="PANTHER" id="PTHR47374:SF10">
    <property type="entry name" value="HEAT SHOCK N-TERMINAL DOMAIN-CONTAINING PROTEIN, PUTATIVE-RELATED"/>
    <property type="match status" value="1"/>
</dbReference>
<accession>B9RA71</accession>
<organism evidence="2 3">
    <name type="scientific">Ricinus communis</name>
    <name type="common">Castor bean</name>
    <dbReference type="NCBI Taxonomy" id="3988"/>
    <lineage>
        <taxon>Eukaryota</taxon>
        <taxon>Viridiplantae</taxon>
        <taxon>Streptophyta</taxon>
        <taxon>Embryophyta</taxon>
        <taxon>Tracheophyta</taxon>
        <taxon>Spermatophyta</taxon>
        <taxon>Magnoliopsida</taxon>
        <taxon>eudicotyledons</taxon>
        <taxon>Gunneridae</taxon>
        <taxon>Pentapetalae</taxon>
        <taxon>rosids</taxon>
        <taxon>fabids</taxon>
        <taxon>Malpighiales</taxon>
        <taxon>Euphorbiaceae</taxon>
        <taxon>Acalyphoideae</taxon>
        <taxon>Acalypheae</taxon>
        <taxon>Ricinus</taxon>
    </lineage>
</organism>
<dbReference type="EMBL" id="EQ973773">
    <property type="protein sequence ID" value="EEF51698.1"/>
    <property type="molecule type" value="Genomic_DNA"/>
</dbReference>
<gene>
    <name evidence="2" type="ORF">RCOM_1503890</name>
</gene>
<keyword evidence="3" id="KW-1185">Reference proteome</keyword>
<reference evidence="3" key="1">
    <citation type="journal article" date="2010" name="Nat. Biotechnol.">
        <title>Draft genome sequence of the oilseed species Ricinus communis.</title>
        <authorList>
            <person name="Chan A.P."/>
            <person name="Crabtree J."/>
            <person name="Zhao Q."/>
            <person name="Lorenzi H."/>
            <person name="Orvis J."/>
            <person name="Puiu D."/>
            <person name="Melake-Berhan A."/>
            <person name="Jones K.M."/>
            <person name="Redman J."/>
            <person name="Chen G."/>
            <person name="Cahoon E.B."/>
            <person name="Gedil M."/>
            <person name="Stanke M."/>
            <person name="Haas B.J."/>
            <person name="Wortman J.R."/>
            <person name="Fraser-Liggett C.M."/>
            <person name="Ravel J."/>
            <person name="Rabinowicz P.D."/>
        </authorList>
    </citation>
    <scope>NUCLEOTIDE SEQUENCE [LARGE SCALE GENOMIC DNA]</scope>
    <source>
        <strain evidence="3">cv. Hale</strain>
    </source>
</reference>
<sequence length="183" mass="21585">MLPKIDATSATDKVNLEYMHKQKVEVIVEELNLSNLKSEWNIQAEVNKYADNVNLLTALQPTSLEENLYSSLEATWQKRLLQDLYNFEDDRKFRHFEAGQIWVVTHRGLPVVCGSLKVNSEMQMSIEVRWPSIAYYKCSWVHGVTEKQFEVYPKRVEIWAVYKDWILDDWSCNPDSVLMEHVW</sequence>
<dbReference type="PANTHER" id="PTHR47374">
    <property type="entry name" value="ENDOSOME ANTIGEN-LIKE PROTEIN, PUTATIVE (DUF3444)-RELATED"/>
    <property type="match status" value="1"/>
</dbReference>
<evidence type="ECO:0000313" key="3">
    <source>
        <dbReference type="Proteomes" id="UP000008311"/>
    </source>
</evidence>
<evidence type="ECO:0000313" key="2">
    <source>
        <dbReference type="EMBL" id="EEF51698.1"/>
    </source>
</evidence>
<proteinExistence type="predicted"/>
<dbReference type="Proteomes" id="UP000008311">
    <property type="component" value="Unassembled WGS sequence"/>
</dbReference>
<dbReference type="InParanoid" id="B9RA71"/>
<protein>
    <recommendedName>
        <fullName evidence="1">DUF3444 domain-containing protein</fullName>
    </recommendedName>
</protein>
<dbReference type="Pfam" id="PF11926">
    <property type="entry name" value="DUF3444"/>
    <property type="match status" value="1"/>
</dbReference>
<name>B9RA71_RICCO</name>
<dbReference type="InterPro" id="IPR024593">
    <property type="entry name" value="DUF3444"/>
</dbReference>
<feature type="domain" description="DUF3444" evidence="1">
    <location>
        <begin position="106"/>
        <end position="176"/>
    </location>
</feature>